<dbReference type="PANTHER" id="PTHR42878:SF15">
    <property type="entry name" value="BACTERIOPHYTOCHROME"/>
    <property type="match status" value="1"/>
</dbReference>
<evidence type="ECO:0000313" key="8">
    <source>
        <dbReference type="Proteomes" id="UP000469346"/>
    </source>
</evidence>
<dbReference type="SUPFAM" id="SSF55781">
    <property type="entry name" value="GAF domain-like"/>
    <property type="match status" value="1"/>
</dbReference>
<dbReference type="EC" id="2.7.13.3" evidence="2"/>
<dbReference type="InterPro" id="IPR050351">
    <property type="entry name" value="BphY/WalK/GraS-like"/>
</dbReference>
<dbReference type="PRINTS" id="PR00344">
    <property type="entry name" value="BCTRLSENSOR"/>
</dbReference>
<dbReference type="SMART" id="SM00065">
    <property type="entry name" value="GAF"/>
    <property type="match status" value="1"/>
</dbReference>
<evidence type="ECO:0000313" key="7">
    <source>
        <dbReference type="EMBL" id="NDY42114.1"/>
    </source>
</evidence>
<dbReference type="PROSITE" id="PS50109">
    <property type="entry name" value="HIS_KIN"/>
    <property type="match status" value="1"/>
</dbReference>
<dbReference type="InterPro" id="IPR005467">
    <property type="entry name" value="His_kinase_dom"/>
</dbReference>
<evidence type="ECO:0000256" key="5">
    <source>
        <dbReference type="ARBA" id="ARBA00022777"/>
    </source>
</evidence>
<dbReference type="EMBL" id="JAAGRR010000035">
    <property type="protein sequence ID" value="NDY42114.1"/>
    <property type="molecule type" value="Genomic_DNA"/>
</dbReference>
<comment type="catalytic activity">
    <reaction evidence="1">
        <text>ATP + protein L-histidine = ADP + protein N-phospho-L-histidine.</text>
        <dbReference type="EC" id="2.7.13.3"/>
    </reaction>
</comment>
<protein>
    <recommendedName>
        <fullName evidence="2">histidine kinase</fullName>
        <ecNumber evidence="2">2.7.13.3</ecNumber>
    </recommendedName>
</protein>
<dbReference type="SMART" id="SM00387">
    <property type="entry name" value="HATPase_c"/>
    <property type="match status" value="1"/>
</dbReference>
<dbReference type="GO" id="GO:0007234">
    <property type="term" value="P:osmosensory signaling via phosphorelay pathway"/>
    <property type="evidence" value="ECO:0007669"/>
    <property type="project" value="TreeGrafter"/>
</dbReference>
<dbReference type="InterPro" id="IPR003661">
    <property type="entry name" value="HisK_dim/P_dom"/>
</dbReference>
<dbReference type="CDD" id="cd00082">
    <property type="entry name" value="HisKA"/>
    <property type="match status" value="1"/>
</dbReference>
<dbReference type="InterPro" id="IPR003594">
    <property type="entry name" value="HATPase_dom"/>
</dbReference>
<dbReference type="Gene3D" id="1.10.287.130">
    <property type="match status" value="1"/>
</dbReference>
<dbReference type="GO" id="GO:0000155">
    <property type="term" value="F:phosphorelay sensor kinase activity"/>
    <property type="evidence" value="ECO:0007669"/>
    <property type="project" value="InterPro"/>
</dbReference>
<dbReference type="GO" id="GO:0000156">
    <property type="term" value="F:phosphorelay response regulator activity"/>
    <property type="evidence" value="ECO:0007669"/>
    <property type="project" value="TreeGrafter"/>
</dbReference>
<gene>
    <name evidence="7" type="ORF">G3N55_04535</name>
</gene>
<dbReference type="InterPro" id="IPR029016">
    <property type="entry name" value="GAF-like_dom_sf"/>
</dbReference>
<dbReference type="Gene3D" id="3.30.450.40">
    <property type="match status" value="1"/>
</dbReference>
<organism evidence="7 8">
    <name type="scientific">Dissulfurirhabdus thermomarina</name>
    <dbReference type="NCBI Taxonomy" id="1765737"/>
    <lineage>
        <taxon>Bacteria</taxon>
        <taxon>Deltaproteobacteria</taxon>
        <taxon>Dissulfurirhabdaceae</taxon>
        <taxon>Dissulfurirhabdus</taxon>
    </lineage>
</organism>
<reference evidence="7 8" key="1">
    <citation type="submission" date="2020-02" db="EMBL/GenBank/DDBJ databases">
        <title>Comparative genomics of sulfur disproportionating microorganisms.</title>
        <authorList>
            <person name="Ward L.M."/>
            <person name="Bertran E."/>
            <person name="Johnston D.T."/>
        </authorList>
    </citation>
    <scope>NUCLEOTIDE SEQUENCE [LARGE SCALE GENOMIC DNA]</scope>
    <source>
        <strain evidence="7 8">DSM 100025</strain>
    </source>
</reference>
<evidence type="ECO:0000259" key="6">
    <source>
        <dbReference type="PROSITE" id="PS50109"/>
    </source>
</evidence>
<dbReference type="RefSeq" id="WP_163298261.1">
    <property type="nucleotide sequence ID" value="NZ_JAAGRR010000035.1"/>
</dbReference>
<sequence length="425" mass="45647">MSQRPSSREARLLRERLRELEALGAMGARIASSRGLEEVAEAALEAAARAAAPDLALFFVREDDRLRLLRTRPDAPEQAAQEPDLRLGECLCGLAAGDGPVFSGDIHADPRCTLEACKLAGYKAFVALPLTGRSACVGVLGLAWRRPRSFDESAPFYDILGRQAGFGLQNAQLVERLRHYAADLEAEVTRRTAEIRAANEDLEAFADSVSHDLRAPLRAIQGFARALADDQGPRLDATGRDYLDRILQASARMEGLIHGLLSYARLRRAKLPTGPVPLEAVVAEVLELAAPAARAGGGELTAEGSFPVVRGHRETLLLALSNLVDNALKFTAPGVAPRVRIRCDAAPDGRVRITVTDNGIGVPPEARDRIFRPFERLHGRETYPGTGIGLALVRRAAERMDGATGVAPAEGGGSAFWLEIPLAEG</sequence>
<dbReference type="Proteomes" id="UP000469346">
    <property type="component" value="Unassembled WGS sequence"/>
</dbReference>
<dbReference type="Pfam" id="PF13185">
    <property type="entry name" value="GAF_2"/>
    <property type="match status" value="1"/>
</dbReference>
<keyword evidence="4" id="KW-0808">Transferase</keyword>
<name>A0A6N9TQV6_DISTH</name>
<dbReference type="Pfam" id="PF02518">
    <property type="entry name" value="HATPase_c"/>
    <property type="match status" value="1"/>
</dbReference>
<dbReference type="SMART" id="SM00388">
    <property type="entry name" value="HisKA"/>
    <property type="match status" value="1"/>
</dbReference>
<dbReference type="InterPro" id="IPR036890">
    <property type="entry name" value="HATPase_C_sf"/>
</dbReference>
<dbReference type="AlphaFoldDB" id="A0A6N9TQV6"/>
<keyword evidence="3" id="KW-0597">Phosphoprotein</keyword>
<evidence type="ECO:0000256" key="3">
    <source>
        <dbReference type="ARBA" id="ARBA00022553"/>
    </source>
</evidence>
<accession>A0A6N9TQV6</accession>
<evidence type="ECO:0000256" key="4">
    <source>
        <dbReference type="ARBA" id="ARBA00022679"/>
    </source>
</evidence>
<dbReference type="SUPFAM" id="SSF47384">
    <property type="entry name" value="Homodimeric domain of signal transducing histidine kinase"/>
    <property type="match status" value="1"/>
</dbReference>
<dbReference type="Pfam" id="PF00512">
    <property type="entry name" value="HisKA"/>
    <property type="match status" value="1"/>
</dbReference>
<dbReference type="SUPFAM" id="SSF55874">
    <property type="entry name" value="ATPase domain of HSP90 chaperone/DNA topoisomerase II/histidine kinase"/>
    <property type="match status" value="1"/>
</dbReference>
<proteinExistence type="predicted"/>
<dbReference type="InterPro" id="IPR004358">
    <property type="entry name" value="Sig_transdc_His_kin-like_C"/>
</dbReference>
<dbReference type="PANTHER" id="PTHR42878">
    <property type="entry name" value="TWO-COMPONENT HISTIDINE KINASE"/>
    <property type="match status" value="1"/>
</dbReference>
<evidence type="ECO:0000256" key="2">
    <source>
        <dbReference type="ARBA" id="ARBA00012438"/>
    </source>
</evidence>
<evidence type="ECO:0000256" key="1">
    <source>
        <dbReference type="ARBA" id="ARBA00000085"/>
    </source>
</evidence>
<feature type="domain" description="Histidine kinase" evidence="6">
    <location>
        <begin position="208"/>
        <end position="424"/>
    </location>
</feature>
<keyword evidence="5" id="KW-0418">Kinase</keyword>
<dbReference type="Gene3D" id="3.30.565.10">
    <property type="entry name" value="Histidine kinase-like ATPase, C-terminal domain"/>
    <property type="match status" value="1"/>
</dbReference>
<dbReference type="InterPro" id="IPR036097">
    <property type="entry name" value="HisK_dim/P_sf"/>
</dbReference>
<keyword evidence="8" id="KW-1185">Reference proteome</keyword>
<comment type="caution">
    <text evidence="7">The sequence shown here is derived from an EMBL/GenBank/DDBJ whole genome shotgun (WGS) entry which is preliminary data.</text>
</comment>
<dbReference type="GO" id="GO:0030295">
    <property type="term" value="F:protein kinase activator activity"/>
    <property type="evidence" value="ECO:0007669"/>
    <property type="project" value="TreeGrafter"/>
</dbReference>
<dbReference type="InterPro" id="IPR003018">
    <property type="entry name" value="GAF"/>
</dbReference>